<proteinExistence type="predicted"/>
<evidence type="ECO:0000313" key="4">
    <source>
        <dbReference type="Proteomes" id="UP000705983"/>
    </source>
</evidence>
<dbReference type="Proteomes" id="UP000705983">
    <property type="component" value="Unassembled WGS sequence"/>
</dbReference>
<accession>A0ABS2TJ56</accession>
<dbReference type="EMBL" id="JAFFJS010000003">
    <property type="protein sequence ID" value="MBM9433319.1"/>
    <property type="molecule type" value="Genomic_DNA"/>
</dbReference>
<feature type="region of interest" description="Disordered" evidence="1">
    <location>
        <begin position="1"/>
        <end position="98"/>
    </location>
</feature>
<gene>
    <name evidence="3" type="ORF">JVW63_06360</name>
</gene>
<keyword evidence="2" id="KW-1133">Transmembrane helix</keyword>
<dbReference type="RefSeq" id="WP_187996648.1">
    <property type="nucleotide sequence ID" value="NZ_JACEXG010000003.1"/>
</dbReference>
<keyword evidence="2" id="KW-0472">Membrane</keyword>
<evidence type="ECO:0000256" key="1">
    <source>
        <dbReference type="SAM" id="MobiDB-lite"/>
    </source>
</evidence>
<feature type="compositionally biased region" description="Basic and acidic residues" evidence="1">
    <location>
        <begin position="1"/>
        <end position="14"/>
    </location>
</feature>
<sequence>MNTKQPDDGSEDRTILPSAATPEPEVEPADLPASPQPIPPLPGCSRVNPHGVRRSANGGASWHRRGQGSARPPQVMPMRGPQGLPYAMPTPSLPSPPVTQQPTVGLVGGGLSLFGVVLAAAAPFATFLSVGGEIRLWGAASGEGNAYVILAAAALGFVGGMMMMALAGAKSALRGAIMSMVAGGTVGAMTAYLLTNSDHHEIIAQGGSFGAAAYLLIGATGALLIGGILGLVQGLHTEGRKGKS</sequence>
<protein>
    <recommendedName>
        <fullName evidence="5">DUF3792 family protein</fullName>
    </recommendedName>
</protein>
<feature type="transmembrane region" description="Helical" evidence="2">
    <location>
        <begin position="176"/>
        <end position="194"/>
    </location>
</feature>
<keyword evidence="2" id="KW-0812">Transmembrane</keyword>
<feature type="transmembrane region" description="Helical" evidence="2">
    <location>
        <begin position="214"/>
        <end position="235"/>
    </location>
</feature>
<keyword evidence="4" id="KW-1185">Reference proteome</keyword>
<name>A0ABS2TJ56_9ACTO</name>
<feature type="transmembrane region" description="Helical" evidence="2">
    <location>
        <begin position="146"/>
        <end position="169"/>
    </location>
</feature>
<reference evidence="4" key="1">
    <citation type="submission" date="2021-02" db="EMBL/GenBank/DDBJ databases">
        <title>Leucobacter sp. CX169.</title>
        <authorList>
            <person name="Cheng Y."/>
        </authorList>
    </citation>
    <scope>NUCLEOTIDE SEQUENCE [LARGE SCALE GENOMIC DNA]</scope>
    <source>
        <strain evidence="4">JY899</strain>
    </source>
</reference>
<evidence type="ECO:0000256" key="2">
    <source>
        <dbReference type="SAM" id="Phobius"/>
    </source>
</evidence>
<evidence type="ECO:0000313" key="3">
    <source>
        <dbReference type="EMBL" id="MBM9433319.1"/>
    </source>
</evidence>
<feature type="transmembrane region" description="Helical" evidence="2">
    <location>
        <begin position="104"/>
        <end position="126"/>
    </location>
</feature>
<evidence type="ECO:0008006" key="5">
    <source>
        <dbReference type="Google" id="ProtNLM"/>
    </source>
</evidence>
<organism evidence="3 4">
    <name type="scientific">Flaviflexus equikiangi</name>
    <dbReference type="NCBI Taxonomy" id="2758573"/>
    <lineage>
        <taxon>Bacteria</taxon>
        <taxon>Bacillati</taxon>
        <taxon>Actinomycetota</taxon>
        <taxon>Actinomycetes</taxon>
        <taxon>Actinomycetales</taxon>
        <taxon>Actinomycetaceae</taxon>
        <taxon>Flaviflexus</taxon>
    </lineage>
</organism>
<comment type="caution">
    <text evidence="3">The sequence shown here is derived from an EMBL/GenBank/DDBJ whole genome shotgun (WGS) entry which is preliminary data.</text>
</comment>